<dbReference type="AlphaFoldDB" id="A0A0C3EB26"/>
<evidence type="ECO:0000313" key="2">
    <source>
        <dbReference type="EMBL" id="KIM65151.1"/>
    </source>
</evidence>
<sequence>MVFEDVKPKSSSSQALSIVSVSGLTTQGVLLSSLKTLEGCSSFMIQVLSCGHTAFCLYIATVDGFPPGSANIEKSWTCLQEGIKGSMDLKVELSKIGQDTILKGKTINYVTAASQIQGELVGKAHQRISSSYSIPRTMKAQEVASMVEWLIKTGAFLDRELNIQVKSYQPFSHPIIKDLIINQWFGSKGEGIKYASTFRDISNALLTLVAAVVECALWAYITGVKATHPNNFSSAKFQTCHQYYHMMLQCLQKNCLTWMTNLKKELYHGTWVALITCSRMILN</sequence>
<feature type="domain" description="DUF6532" evidence="1">
    <location>
        <begin position="54"/>
        <end position="249"/>
    </location>
</feature>
<dbReference type="Proteomes" id="UP000053989">
    <property type="component" value="Unassembled WGS sequence"/>
</dbReference>
<evidence type="ECO:0000259" key="1">
    <source>
        <dbReference type="Pfam" id="PF20149"/>
    </source>
</evidence>
<organism evidence="2 3">
    <name type="scientific">Scleroderma citrinum Foug A</name>
    <dbReference type="NCBI Taxonomy" id="1036808"/>
    <lineage>
        <taxon>Eukaryota</taxon>
        <taxon>Fungi</taxon>
        <taxon>Dikarya</taxon>
        <taxon>Basidiomycota</taxon>
        <taxon>Agaricomycotina</taxon>
        <taxon>Agaricomycetes</taxon>
        <taxon>Agaricomycetidae</taxon>
        <taxon>Boletales</taxon>
        <taxon>Sclerodermatineae</taxon>
        <taxon>Sclerodermataceae</taxon>
        <taxon>Scleroderma</taxon>
    </lineage>
</organism>
<protein>
    <recommendedName>
        <fullName evidence="1">DUF6532 domain-containing protein</fullName>
    </recommendedName>
</protein>
<dbReference type="InterPro" id="IPR045341">
    <property type="entry name" value="DUF6532"/>
</dbReference>
<reference evidence="2 3" key="1">
    <citation type="submission" date="2014-04" db="EMBL/GenBank/DDBJ databases">
        <authorList>
            <consortium name="DOE Joint Genome Institute"/>
            <person name="Kuo A."/>
            <person name="Kohler A."/>
            <person name="Nagy L.G."/>
            <person name="Floudas D."/>
            <person name="Copeland A."/>
            <person name="Barry K.W."/>
            <person name="Cichocki N."/>
            <person name="Veneault-Fourrey C."/>
            <person name="LaButti K."/>
            <person name="Lindquist E.A."/>
            <person name="Lipzen A."/>
            <person name="Lundell T."/>
            <person name="Morin E."/>
            <person name="Murat C."/>
            <person name="Sun H."/>
            <person name="Tunlid A."/>
            <person name="Henrissat B."/>
            <person name="Grigoriev I.V."/>
            <person name="Hibbett D.S."/>
            <person name="Martin F."/>
            <person name="Nordberg H.P."/>
            <person name="Cantor M.N."/>
            <person name="Hua S.X."/>
        </authorList>
    </citation>
    <scope>NUCLEOTIDE SEQUENCE [LARGE SCALE GENOMIC DNA]</scope>
    <source>
        <strain evidence="2 3">Foug A</strain>
    </source>
</reference>
<dbReference type="InParanoid" id="A0A0C3EB26"/>
<evidence type="ECO:0000313" key="3">
    <source>
        <dbReference type="Proteomes" id="UP000053989"/>
    </source>
</evidence>
<dbReference type="HOGENOM" id="CLU_1116320_0_0_1"/>
<dbReference type="OrthoDB" id="2790754at2759"/>
<reference evidence="3" key="2">
    <citation type="submission" date="2015-01" db="EMBL/GenBank/DDBJ databases">
        <title>Evolutionary Origins and Diversification of the Mycorrhizal Mutualists.</title>
        <authorList>
            <consortium name="DOE Joint Genome Institute"/>
            <consortium name="Mycorrhizal Genomics Consortium"/>
            <person name="Kohler A."/>
            <person name="Kuo A."/>
            <person name="Nagy L.G."/>
            <person name="Floudas D."/>
            <person name="Copeland A."/>
            <person name="Barry K.W."/>
            <person name="Cichocki N."/>
            <person name="Veneault-Fourrey C."/>
            <person name="LaButti K."/>
            <person name="Lindquist E.A."/>
            <person name="Lipzen A."/>
            <person name="Lundell T."/>
            <person name="Morin E."/>
            <person name="Murat C."/>
            <person name="Riley R."/>
            <person name="Ohm R."/>
            <person name="Sun H."/>
            <person name="Tunlid A."/>
            <person name="Henrissat B."/>
            <person name="Grigoriev I.V."/>
            <person name="Hibbett D.S."/>
            <person name="Martin F."/>
        </authorList>
    </citation>
    <scope>NUCLEOTIDE SEQUENCE [LARGE SCALE GENOMIC DNA]</scope>
    <source>
        <strain evidence="3">Foug A</strain>
    </source>
</reference>
<dbReference type="STRING" id="1036808.A0A0C3EB26"/>
<dbReference type="EMBL" id="KN822024">
    <property type="protein sequence ID" value="KIM65151.1"/>
    <property type="molecule type" value="Genomic_DNA"/>
</dbReference>
<proteinExistence type="predicted"/>
<gene>
    <name evidence="2" type="ORF">SCLCIDRAFT_113568</name>
</gene>
<accession>A0A0C3EB26</accession>
<keyword evidence="3" id="KW-1185">Reference proteome</keyword>
<dbReference type="Pfam" id="PF20149">
    <property type="entry name" value="DUF6532"/>
    <property type="match status" value="1"/>
</dbReference>
<name>A0A0C3EB26_9AGAM</name>